<dbReference type="KEGG" id="hae:halTADL_2220"/>
<dbReference type="OrthoDB" id="147169at2157"/>
<dbReference type="InterPro" id="IPR007048">
    <property type="entry name" value="IraD/Gp25-like"/>
</dbReference>
<dbReference type="EMBL" id="FNYR01000016">
    <property type="protein sequence ID" value="SEJ01500.1"/>
    <property type="molecule type" value="Genomic_DNA"/>
</dbReference>
<keyword evidence="3" id="KW-1185">Reference proteome</keyword>
<accession>A0A1H6VL99</accession>
<gene>
    <name evidence="2" type="ORF">SAMN05444271_11639</name>
</gene>
<dbReference type="STRING" id="1073996.SAMN05444271_11639"/>
<dbReference type="RefSeq" id="WP_089672954.1">
    <property type="nucleotide sequence ID" value="NZ_CP024845.1"/>
</dbReference>
<proteinExistence type="predicted"/>
<dbReference type="Pfam" id="PF04965">
    <property type="entry name" value="GPW_gp25"/>
    <property type="match status" value="1"/>
</dbReference>
<organism evidence="2 3">
    <name type="scientific">Halohasta litchfieldiae</name>
    <dbReference type="NCBI Taxonomy" id="1073996"/>
    <lineage>
        <taxon>Archaea</taxon>
        <taxon>Methanobacteriati</taxon>
        <taxon>Methanobacteriota</taxon>
        <taxon>Stenosarchaea group</taxon>
        <taxon>Halobacteria</taxon>
        <taxon>Halobacteriales</taxon>
        <taxon>Haloferacaceae</taxon>
        <taxon>Halohasta</taxon>
    </lineage>
</organism>
<evidence type="ECO:0000313" key="2">
    <source>
        <dbReference type="EMBL" id="SEJ01500.1"/>
    </source>
</evidence>
<dbReference type="Gene3D" id="3.10.450.40">
    <property type="match status" value="1"/>
</dbReference>
<dbReference type="Proteomes" id="UP000198888">
    <property type="component" value="Unassembled WGS sequence"/>
</dbReference>
<reference evidence="2 3" key="1">
    <citation type="submission" date="2016-10" db="EMBL/GenBank/DDBJ databases">
        <authorList>
            <person name="de Groot N.N."/>
        </authorList>
    </citation>
    <scope>NUCLEOTIDE SEQUENCE [LARGE SCALE GENOMIC DNA]</scope>
    <source>
        <strain evidence="2 3">DSM 22187</strain>
    </source>
</reference>
<dbReference type="AlphaFoldDB" id="A0A1H6VL99"/>
<dbReference type="GeneID" id="35003003"/>
<sequence>MSEEFLGTGWSFPVDTDHRGDVAASSAETDIRESIRIILGTAKGERLMRPEFGCDIHKHLFSAANPATLNMIERSVQEALVRWEPRIDIESVDARTDDQQPNKVLIEIDYHVRTTNSLSNMVYPFYLTEGDG</sequence>
<name>A0A1H6VL99_9EURY</name>
<evidence type="ECO:0000259" key="1">
    <source>
        <dbReference type="Pfam" id="PF04965"/>
    </source>
</evidence>
<accession>A0A2H4Q3L6</accession>
<evidence type="ECO:0000313" key="3">
    <source>
        <dbReference type="Proteomes" id="UP000198888"/>
    </source>
</evidence>
<dbReference type="SUPFAM" id="SSF160719">
    <property type="entry name" value="gpW/gp25-like"/>
    <property type="match status" value="1"/>
</dbReference>
<feature type="domain" description="IraD/Gp25-like" evidence="1">
    <location>
        <begin position="26"/>
        <end position="116"/>
    </location>
</feature>
<protein>
    <recommendedName>
        <fullName evidence="1">IraD/Gp25-like domain-containing protein</fullName>
    </recommendedName>
</protein>